<dbReference type="AlphaFoldDB" id="A0A9D9G306"/>
<evidence type="ECO:0000256" key="1">
    <source>
        <dbReference type="ARBA" id="ARBA00004651"/>
    </source>
</evidence>
<feature type="transmembrane region" description="Helical" evidence="8">
    <location>
        <begin position="21"/>
        <end position="40"/>
    </location>
</feature>
<keyword evidence="7" id="KW-0175">Coiled coil</keyword>
<keyword evidence="4 8" id="KW-0812">Transmembrane</keyword>
<accession>A0A9D9G306</accession>
<name>A0A9D9G306_PROMR</name>
<evidence type="ECO:0000256" key="5">
    <source>
        <dbReference type="ARBA" id="ARBA00022989"/>
    </source>
</evidence>
<organism evidence="10">
    <name type="scientific">Prochlorococcus marinus XMU1424</name>
    <dbReference type="NCBI Taxonomy" id="2774497"/>
    <lineage>
        <taxon>Bacteria</taxon>
        <taxon>Bacillati</taxon>
        <taxon>Cyanobacteriota</taxon>
        <taxon>Cyanophyceae</taxon>
        <taxon>Synechococcales</taxon>
        <taxon>Prochlorococcaceae</taxon>
        <taxon>Prochlorococcus</taxon>
    </lineage>
</organism>
<dbReference type="InterPro" id="IPR050445">
    <property type="entry name" value="Bact_polysacc_biosynth/exp"/>
</dbReference>
<evidence type="ECO:0000256" key="6">
    <source>
        <dbReference type="ARBA" id="ARBA00023136"/>
    </source>
</evidence>
<dbReference type="InterPro" id="IPR003856">
    <property type="entry name" value="LPS_length_determ_N"/>
</dbReference>
<dbReference type="PANTHER" id="PTHR32309">
    <property type="entry name" value="TYROSINE-PROTEIN KINASE"/>
    <property type="match status" value="1"/>
</dbReference>
<comment type="similarity">
    <text evidence="2">Belongs to the CpsC/CapA family.</text>
</comment>
<evidence type="ECO:0000256" key="3">
    <source>
        <dbReference type="ARBA" id="ARBA00022475"/>
    </source>
</evidence>
<comment type="subcellular location">
    <subcellularLocation>
        <location evidence="1">Cell membrane</location>
        <topology evidence="1">Multi-pass membrane protein</topology>
    </subcellularLocation>
</comment>
<feature type="domain" description="Polysaccharide chain length determinant N-terminal" evidence="9">
    <location>
        <begin position="6"/>
        <end position="103"/>
    </location>
</feature>
<reference evidence="10" key="1">
    <citation type="journal article" date="2021" name="Front. Mar. Sci.">
        <title>Genomes of Diverse Isolates of Prochlorococcus High-Light-Adapted Clade II in the Western Pacific Ocean.</title>
        <authorList>
            <person name="Yan W."/>
            <person name="Feng X."/>
            <person name="Zhang W."/>
            <person name="Nawaz M.Z."/>
            <person name="Luo T."/>
            <person name="Zhang R."/>
            <person name="Jiao N."/>
        </authorList>
    </citation>
    <scope>NUCLEOTIDE SEQUENCE</scope>
    <source>
        <strain evidence="10">XMU1424</strain>
    </source>
</reference>
<feature type="coiled-coil region" evidence="7">
    <location>
        <begin position="345"/>
        <end position="372"/>
    </location>
</feature>
<evidence type="ECO:0000256" key="7">
    <source>
        <dbReference type="SAM" id="Coils"/>
    </source>
</evidence>
<evidence type="ECO:0000256" key="8">
    <source>
        <dbReference type="SAM" id="Phobius"/>
    </source>
</evidence>
<evidence type="ECO:0000259" key="9">
    <source>
        <dbReference type="Pfam" id="PF02706"/>
    </source>
</evidence>
<dbReference type="PANTHER" id="PTHR32309:SF13">
    <property type="entry name" value="FERRIC ENTEROBACTIN TRANSPORT PROTEIN FEPE"/>
    <property type="match status" value="1"/>
</dbReference>
<protein>
    <recommendedName>
        <fullName evidence="9">Polysaccharide chain length determinant N-terminal domain-containing protein</fullName>
    </recommendedName>
</protein>
<sequence>MNENHTFDISELISTIKRHKFVISIFTSLGIALSGVYILIKKPVWAGQFQIVLQNKESNNRLKSFLNAESELSNLIGLENNDRSLETEVKILESDSVLKPVFDYVKEYKIKKGQKVQRLRYSSWVKDYLKVELEENTNVLNLEYKDIDKENVLPVINKISKEYQNYSGKDREKGIDQGLKYLEEQIITYRKKSLNSLRAAGKFAIEQDLTSFTGENVGDLEIMTPTRIEAIRVNAANRIRSIDRQLDQLERLSNDPDAVLFRGLTIPTLAKQGIYKNLDQIDLKLSLLEEKYQPNDIVISSLKEKRELLIEVLKRQTLGYLLAEKISNEAIVEASIRPEGVLVKYKELMRNALRDETTLERLEIQLQALALEKARNADPWELITTPTLLDLPVSPKKSRVLVFGLLSGTIFGIGASLIIDKKTDLIYSLDELKSILPTPFLDNIILSSNTNFEESMTLILNGKFKIDNNESIAFINIGEINNDKLEIFKKKITTFLKNKKILITKDLVKASDFDHQIILTELGSAKRSQIYTLKNQLKLQGKDTKGWILI</sequence>
<gene>
    <name evidence="10" type="ORF">JJ833_01480</name>
</gene>
<dbReference type="GO" id="GO:0005886">
    <property type="term" value="C:plasma membrane"/>
    <property type="evidence" value="ECO:0007669"/>
    <property type="project" value="UniProtKB-SubCell"/>
</dbReference>
<evidence type="ECO:0000256" key="4">
    <source>
        <dbReference type="ARBA" id="ARBA00022692"/>
    </source>
</evidence>
<proteinExistence type="inferred from homology"/>
<evidence type="ECO:0000313" key="10">
    <source>
        <dbReference type="EMBL" id="MBO6987515.1"/>
    </source>
</evidence>
<keyword evidence="6 8" id="KW-0472">Membrane</keyword>
<dbReference type="GO" id="GO:0004713">
    <property type="term" value="F:protein tyrosine kinase activity"/>
    <property type="evidence" value="ECO:0007669"/>
    <property type="project" value="TreeGrafter"/>
</dbReference>
<dbReference type="Pfam" id="PF02706">
    <property type="entry name" value="Wzz"/>
    <property type="match status" value="1"/>
</dbReference>
<keyword evidence="5 8" id="KW-1133">Transmembrane helix</keyword>
<dbReference type="EMBL" id="JAEPLE010000001">
    <property type="protein sequence ID" value="MBO6987515.1"/>
    <property type="molecule type" value="Genomic_DNA"/>
</dbReference>
<evidence type="ECO:0000256" key="2">
    <source>
        <dbReference type="ARBA" id="ARBA00006683"/>
    </source>
</evidence>
<comment type="caution">
    <text evidence="10">The sequence shown here is derived from an EMBL/GenBank/DDBJ whole genome shotgun (WGS) entry which is preliminary data.</text>
</comment>
<keyword evidence="3" id="KW-1003">Cell membrane</keyword>